<evidence type="ECO:0000313" key="1">
    <source>
        <dbReference type="EMBL" id="MFI9104814.1"/>
    </source>
</evidence>
<proteinExistence type="predicted"/>
<dbReference type="Proteomes" id="UP001614394">
    <property type="component" value="Unassembled WGS sequence"/>
</dbReference>
<protein>
    <submittedName>
        <fullName evidence="1">Uncharacterized protein</fullName>
    </submittedName>
</protein>
<gene>
    <name evidence="1" type="ORF">ACIGXA_30295</name>
</gene>
<evidence type="ECO:0000313" key="2">
    <source>
        <dbReference type="Proteomes" id="UP001614394"/>
    </source>
</evidence>
<sequence length="99" mass="10589">MSQPRSMRGFVVPAKRSVHWVLSLTDPPAVGDLVTDYAGTARDALDAALAAHLAGIEGAEERRDLVEQRGRAVGEWLARVFSTDSPASYAESGITVTVH</sequence>
<accession>A0ABW8CEC8</accession>
<comment type="caution">
    <text evidence="1">The sequence shown here is derived from an EMBL/GenBank/DDBJ whole genome shotgun (WGS) entry which is preliminary data.</text>
</comment>
<keyword evidence="2" id="KW-1185">Reference proteome</keyword>
<name>A0ABW8CEC8_9ACTN</name>
<dbReference type="EMBL" id="JBITYG010000010">
    <property type="protein sequence ID" value="MFI9104814.1"/>
    <property type="molecule type" value="Genomic_DNA"/>
</dbReference>
<dbReference type="RefSeq" id="WP_399655438.1">
    <property type="nucleotide sequence ID" value="NZ_JBITYG010000010.1"/>
</dbReference>
<reference evidence="1 2" key="1">
    <citation type="submission" date="2024-10" db="EMBL/GenBank/DDBJ databases">
        <title>The Natural Products Discovery Center: Release of the First 8490 Sequenced Strains for Exploring Actinobacteria Biosynthetic Diversity.</title>
        <authorList>
            <person name="Kalkreuter E."/>
            <person name="Kautsar S.A."/>
            <person name="Yang D."/>
            <person name="Bader C.D."/>
            <person name="Teijaro C.N."/>
            <person name="Fluegel L."/>
            <person name="Davis C.M."/>
            <person name="Simpson J.R."/>
            <person name="Lauterbach L."/>
            <person name="Steele A.D."/>
            <person name="Gui C."/>
            <person name="Meng S."/>
            <person name="Li G."/>
            <person name="Viehrig K."/>
            <person name="Ye F."/>
            <person name="Su P."/>
            <person name="Kiefer A.F."/>
            <person name="Nichols A."/>
            <person name="Cepeda A.J."/>
            <person name="Yan W."/>
            <person name="Fan B."/>
            <person name="Jiang Y."/>
            <person name="Adhikari A."/>
            <person name="Zheng C.-J."/>
            <person name="Schuster L."/>
            <person name="Cowan T.M."/>
            <person name="Smanski M.J."/>
            <person name="Chevrette M.G."/>
            <person name="De Carvalho L.P.S."/>
            <person name="Shen B."/>
        </authorList>
    </citation>
    <scope>NUCLEOTIDE SEQUENCE [LARGE SCALE GENOMIC DNA]</scope>
    <source>
        <strain evidence="1 2">NPDC053399</strain>
    </source>
</reference>
<organism evidence="1 2">
    <name type="scientific">Streptomyces fildesensis</name>
    <dbReference type="NCBI Taxonomy" id="375757"/>
    <lineage>
        <taxon>Bacteria</taxon>
        <taxon>Bacillati</taxon>
        <taxon>Actinomycetota</taxon>
        <taxon>Actinomycetes</taxon>
        <taxon>Kitasatosporales</taxon>
        <taxon>Streptomycetaceae</taxon>
        <taxon>Streptomyces</taxon>
    </lineage>
</organism>